<sequence>MQASTDSAGAESSTAKPPATTTEAPTAVHRWSWRPRVSRGRGLPAARAIDWQWKSIHPAVVLDVPRWIRMPGSHATAVQKPRDRRPMKMLTCHAGPDRQGTGLCETPLDGWARSPRSRGSQPRKAATVKATPQARVVCQEPGTEWASGAEIPEETAAATPMTVP</sequence>
<keyword evidence="3" id="KW-1185">Reference proteome</keyword>
<reference evidence="2" key="1">
    <citation type="submission" date="2021-03" db="EMBL/GenBank/DDBJ databases">
        <title>Whole genome sequence of Streptomyces bomunensis MMS17-BM035.</title>
        <authorList>
            <person name="Lee J.H."/>
        </authorList>
    </citation>
    <scope>NUCLEOTIDE SEQUENCE</scope>
    <source>
        <strain evidence="2">MMS17-BM035</strain>
    </source>
</reference>
<feature type="compositionally biased region" description="Low complexity" evidence="1">
    <location>
        <begin position="154"/>
        <end position="164"/>
    </location>
</feature>
<evidence type="ECO:0000256" key="1">
    <source>
        <dbReference type="SAM" id="MobiDB-lite"/>
    </source>
</evidence>
<accession>A0A940MCS7</accession>
<comment type="caution">
    <text evidence="2">The sequence shown here is derived from an EMBL/GenBank/DDBJ whole genome shotgun (WGS) entry which is preliminary data.</text>
</comment>
<organism evidence="2 3">
    <name type="scientific">Streptomyces montanisoli</name>
    <dbReference type="NCBI Taxonomy" id="2798581"/>
    <lineage>
        <taxon>Bacteria</taxon>
        <taxon>Bacillati</taxon>
        <taxon>Actinomycetota</taxon>
        <taxon>Actinomycetes</taxon>
        <taxon>Kitasatosporales</taxon>
        <taxon>Streptomycetaceae</taxon>
        <taxon>Streptomyces</taxon>
    </lineage>
</organism>
<proteinExistence type="predicted"/>
<evidence type="ECO:0000313" key="2">
    <source>
        <dbReference type="EMBL" id="MBP0458899.1"/>
    </source>
</evidence>
<feature type="region of interest" description="Disordered" evidence="1">
    <location>
        <begin position="1"/>
        <end position="33"/>
    </location>
</feature>
<dbReference type="EMBL" id="JAGIQL010000054">
    <property type="protein sequence ID" value="MBP0458899.1"/>
    <property type="molecule type" value="Genomic_DNA"/>
</dbReference>
<feature type="region of interest" description="Disordered" evidence="1">
    <location>
        <begin position="92"/>
        <end position="164"/>
    </location>
</feature>
<dbReference type="AlphaFoldDB" id="A0A940MCS7"/>
<protein>
    <submittedName>
        <fullName evidence="2">Uncharacterized protein</fullName>
    </submittedName>
</protein>
<name>A0A940MCS7_9ACTN</name>
<evidence type="ECO:0000313" key="3">
    <source>
        <dbReference type="Proteomes" id="UP000670475"/>
    </source>
</evidence>
<feature type="compositionally biased region" description="Low complexity" evidence="1">
    <location>
        <begin position="10"/>
        <end position="27"/>
    </location>
</feature>
<gene>
    <name evidence="2" type="ORF">JFN87_15525</name>
</gene>
<dbReference type="Proteomes" id="UP000670475">
    <property type="component" value="Unassembled WGS sequence"/>
</dbReference>